<keyword evidence="3" id="KW-1185">Reference proteome</keyword>
<gene>
    <name evidence="2" type="ORF">B0T17DRAFT_507433</name>
</gene>
<dbReference type="Proteomes" id="UP001174934">
    <property type="component" value="Unassembled WGS sequence"/>
</dbReference>
<feature type="compositionally biased region" description="Gly residues" evidence="1">
    <location>
        <begin position="273"/>
        <end position="291"/>
    </location>
</feature>
<feature type="region of interest" description="Disordered" evidence="1">
    <location>
        <begin position="266"/>
        <end position="312"/>
    </location>
</feature>
<name>A0AA39XBS0_9PEZI</name>
<organism evidence="2 3">
    <name type="scientific">Bombardia bombarda</name>
    <dbReference type="NCBI Taxonomy" id="252184"/>
    <lineage>
        <taxon>Eukaryota</taxon>
        <taxon>Fungi</taxon>
        <taxon>Dikarya</taxon>
        <taxon>Ascomycota</taxon>
        <taxon>Pezizomycotina</taxon>
        <taxon>Sordariomycetes</taxon>
        <taxon>Sordariomycetidae</taxon>
        <taxon>Sordariales</taxon>
        <taxon>Lasiosphaeriaceae</taxon>
        <taxon>Bombardia</taxon>
    </lineage>
</organism>
<comment type="caution">
    <text evidence="2">The sequence shown here is derived from an EMBL/GenBank/DDBJ whole genome shotgun (WGS) entry which is preliminary data.</text>
</comment>
<feature type="region of interest" description="Disordered" evidence="1">
    <location>
        <begin position="13"/>
        <end position="40"/>
    </location>
</feature>
<dbReference type="AlphaFoldDB" id="A0AA39XBS0"/>
<proteinExistence type="predicted"/>
<protein>
    <submittedName>
        <fullName evidence="2">Uncharacterized protein</fullName>
    </submittedName>
</protein>
<reference evidence="2" key="1">
    <citation type="submission" date="2023-06" db="EMBL/GenBank/DDBJ databases">
        <title>Genome-scale phylogeny and comparative genomics of the fungal order Sordariales.</title>
        <authorList>
            <consortium name="Lawrence Berkeley National Laboratory"/>
            <person name="Hensen N."/>
            <person name="Bonometti L."/>
            <person name="Westerberg I."/>
            <person name="Brannstrom I.O."/>
            <person name="Guillou S."/>
            <person name="Cros-Aarteil S."/>
            <person name="Calhoun S."/>
            <person name="Haridas S."/>
            <person name="Kuo A."/>
            <person name="Mondo S."/>
            <person name="Pangilinan J."/>
            <person name="Riley R."/>
            <person name="LaButti K."/>
            <person name="Andreopoulos B."/>
            <person name="Lipzen A."/>
            <person name="Chen C."/>
            <person name="Yanf M."/>
            <person name="Daum C."/>
            <person name="Ng V."/>
            <person name="Clum A."/>
            <person name="Steindorff A."/>
            <person name="Ohm R."/>
            <person name="Martin F."/>
            <person name="Silar P."/>
            <person name="Natvig D."/>
            <person name="Lalanne C."/>
            <person name="Gautier V."/>
            <person name="Ament-velasquez S.L."/>
            <person name="Kruys A."/>
            <person name="Hutchinson M.I."/>
            <person name="Powell A.J."/>
            <person name="Barry K."/>
            <person name="Miller A.N."/>
            <person name="Grigoriev I.V."/>
            <person name="Debuchy R."/>
            <person name="Gladieux P."/>
            <person name="Thoren M.H."/>
            <person name="Johannesson H."/>
        </authorList>
    </citation>
    <scope>NUCLEOTIDE SEQUENCE</scope>
    <source>
        <strain evidence="2">SMH3391-2</strain>
    </source>
</reference>
<evidence type="ECO:0000256" key="1">
    <source>
        <dbReference type="SAM" id="MobiDB-lite"/>
    </source>
</evidence>
<dbReference type="EMBL" id="JAULSR010000002">
    <property type="protein sequence ID" value="KAK0631008.1"/>
    <property type="molecule type" value="Genomic_DNA"/>
</dbReference>
<evidence type="ECO:0000313" key="3">
    <source>
        <dbReference type="Proteomes" id="UP001174934"/>
    </source>
</evidence>
<feature type="compositionally biased region" description="Basic and acidic residues" evidence="1">
    <location>
        <begin position="18"/>
        <end position="40"/>
    </location>
</feature>
<sequence>MLLYPRYGPGEGIGVGQGKDEGIVSKDGEKDGQGCGDAGRHEKAEGAIMAGTRVRKQIIVKMVLFFLFVTHHPHFTMGFFYRPPTVSSLEELRETSCRLANYVVIGIDLEYVDHLSNPTIPQSKKVSGLGLASYDAKQWEDQITAEHLITHAKSTITTKPEMVQFLKAYLEKKSIRFGEGLKGHVRGSYAFEAAGILDDGIQLHNAANDAWAEVHTFVRLTAMKDRDFRYWNSGRQLEGMSWFRLDKSILPYNKSLGEQFLAVYKQNDPNRRGGPGNRGGRGGRGGRGNQIGRGNRPRYGGKQCIDGRSYDR</sequence>
<accession>A0AA39XBS0</accession>
<evidence type="ECO:0000313" key="2">
    <source>
        <dbReference type="EMBL" id="KAK0631008.1"/>
    </source>
</evidence>